<dbReference type="EMBL" id="CM042889">
    <property type="protein sequence ID" value="KAI4321789.1"/>
    <property type="molecule type" value="Genomic_DNA"/>
</dbReference>
<reference evidence="2" key="1">
    <citation type="journal article" date="2023" name="Front. Plant Sci.">
        <title>Chromosomal-level genome assembly of Melastoma candidum provides insights into trichome evolution.</title>
        <authorList>
            <person name="Zhong Y."/>
            <person name="Wu W."/>
            <person name="Sun C."/>
            <person name="Zou P."/>
            <person name="Liu Y."/>
            <person name="Dai S."/>
            <person name="Zhou R."/>
        </authorList>
    </citation>
    <scope>NUCLEOTIDE SEQUENCE [LARGE SCALE GENOMIC DNA]</scope>
</reference>
<proteinExistence type="predicted"/>
<name>A0ACB9MED1_9MYRT</name>
<sequence>MGGSGRLWEARGGYGRLGATRGGSGRNGRASDGTTKRLDVEEEGKRKLGLGTAAGPPPRVPNANSGGVVGPVLSCDGGHRSIKDNPEARDTCRSGVFLSQPLSQPIVTSPHGMIREKSLRQDANSSQEKQPSTQCNVADNPVSRMVIDVNPIQYFPSLAERKVAINAKVFQAQSQLAAVDVVAAVAIAAHQNVGSTCSSYLAHCVIHLRMTRRGLLRSVTSRSVHRMIE</sequence>
<organism evidence="1 2">
    <name type="scientific">Melastoma candidum</name>
    <dbReference type="NCBI Taxonomy" id="119954"/>
    <lineage>
        <taxon>Eukaryota</taxon>
        <taxon>Viridiplantae</taxon>
        <taxon>Streptophyta</taxon>
        <taxon>Embryophyta</taxon>
        <taxon>Tracheophyta</taxon>
        <taxon>Spermatophyta</taxon>
        <taxon>Magnoliopsida</taxon>
        <taxon>eudicotyledons</taxon>
        <taxon>Gunneridae</taxon>
        <taxon>Pentapetalae</taxon>
        <taxon>rosids</taxon>
        <taxon>malvids</taxon>
        <taxon>Myrtales</taxon>
        <taxon>Melastomataceae</taxon>
        <taxon>Melastomatoideae</taxon>
        <taxon>Melastomateae</taxon>
        <taxon>Melastoma</taxon>
    </lineage>
</organism>
<evidence type="ECO:0000313" key="1">
    <source>
        <dbReference type="EMBL" id="KAI4321789.1"/>
    </source>
</evidence>
<accession>A0ACB9MED1</accession>
<comment type="caution">
    <text evidence="1">The sequence shown here is derived from an EMBL/GenBank/DDBJ whole genome shotgun (WGS) entry which is preliminary data.</text>
</comment>
<evidence type="ECO:0000313" key="2">
    <source>
        <dbReference type="Proteomes" id="UP001057402"/>
    </source>
</evidence>
<protein>
    <submittedName>
        <fullName evidence="1">Uncharacterized protein</fullName>
    </submittedName>
</protein>
<gene>
    <name evidence="1" type="ORF">MLD38_035132</name>
</gene>
<dbReference type="Proteomes" id="UP001057402">
    <property type="component" value="Chromosome 10"/>
</dbReference>
<keyword evidence="2" id="KW-1185">Reference proteome</keyword>